<name>A0A5B8VFG3_9BACT</name>
<dbReference type="InterPro" id="IPR011004">
    <property type="entry name" value="Trimer_LpxA-like_sf"/>
</dbReference>
<gene>
    <name evidence="5" type="ORF">FRZ67_17870</name>
</gene>
<dbReference type="Gene3D" id="2.160.10.10">
    <property type="entry name" value="Hexapeptide repeat proteins"/>
    <property type="match status" value="1"/>
</dbReference>
<protein>
    <submittedName>
        <fullName evidence="5">N-acetyltransferase</fullName>
    </submittedName>
</protein>
<evidence type="ECO:0000256" key="2">
    <source>
        <dbReference type="ARBA" id="ARBA00022679"/>
    </source>
</evidence>
<dbReference type="InterPro" id="IPR050179">
    <property type="entry name" value="Trans_hexapeptide_repeat"/>
</dbReference>
<keyword evidence="6" id="KW-1185">Reference proteome</keyword>
<organism evidence="5 6">
    <name type="scientific">Panacibacter ginsenosidivorans</name>
    <dbReference type="NCBI Taxonomy" id="1813871"/>
    <lineage>
        <taxon>Bacteria</taxon>
        <taxon>Pseudomonadati</taxon>
        <taxon>Bacteroidota</taxon>
        <taxon>Chitinophagia</taxon>
        <taxon>Chitinophagales</taxon>
        <taxon>Chitinophagaceae</taxon>
        <taxon>Panacibacter</taxon>
    </lineage>
</organism>
<keyword evidence="4" id="KW-0012">Acyltransferase</keyword>
<dbReference type="InterPro" id="IPR018357">
    <property type="entry name" value="Hexapep_transf_CS"/>
</dbReference>
<dbReference type="PANTHER" id="PTHR43300">
    <property type="entry name" value="ACETYLTRANSFERASE"/>
    <property type="match status" value="1"/>
</dbReference>
<dbReference type="PANTHER" id="PTHR43300:SF4">
    <property type="entry name" value="ACYL-[ACYL-CARRIER-PROTEIN]--UDP-N-ACETYLGLUCOSAMINE O-ACYLTRANSFERASE"/>
    <property type="match status" value="1"/>
</dbReference>
<dbReference type="PROSITE" id="PS00101">
    <property type="entry name" value="HEXAPEP_TRANSFERASES"/>
    <property type="match status" value="1"/>
</dbReference>
<evidence type="ECO:0000256" key="4">
    <source>
        <dbReference type="ARBA" id="ARBA00023315"/>
    </source>
</evidence>
<evidence type="ECO:0000313" key="6">
    <source>
        <dbReference type="Proteomes" id="UP000321533"/>
    </source>
</evidence>
<dbReference type="RefSeq" id="WP_147191791.1">
    <property type="nucleotide sequence ID" value="NZ_CP042435.1"/>
</dbReference>
<dbReference type="Pfam" id="PF00132">
    <property type="entry name" value="Hexapep"/>
    <property type="match status" value="3"/>
</dbReference>
<reference evidence="5 6" key="1">
    <citation type="journal article" date="2016" name="Int. J. Syst. Evol. Microbiol.">
        <title>Panacibacter ginsenosidivorans gen. nov., sp. nov., with ginsenoside converting activity isolated from soil of a ginseng field.</title>
        <authorList>
            <person name="Siddiqi M.Z."/>
            <person name="Muhammad Shafi S."/>
            <person name="Choi K.D."/>
            <person name="Im W.T."/>
        </authorList>
    </citation>
    <scope>NUCLEOTIDE SEQUENCE [LARGE SCALE GENOMIC DNA]</scope>
    <source>
        <strain evidence="5 6">Gsoil1550</strain>
    </source>
</reference>
<keyword evidence="2 5" id="KW-0808">Transferase</keyword>
<dbReference type="SUPFAM" id="SSF51161">
    <property type="entry name" value="Trimeric LpxA-like enzymes"/>
    <property type="match status" value="1"/>
</dbReference>
<dbReference type="AlphaFoldDB" id="A0A5B8VFG3"/>
<evidence type="ECO:0000256" key="3">
    <source>
        <dbReference type="ARBA" id="ARBA00022737"/>
    </source>
</evidence>
<dbReference type="InterPro" id="IPR001451">
    <property type="entry name" value="Hexapep"/>
</dbReference>
<dbReference type="CDD" id="cd03358">
    <property type="entry name" value="LbH_WxcM_N_like"/>
    <property type="match status" value="1"/>
</dbReference>
<dbReference type="GO" id="GO:0016746">
    <property type="term" value="F:acyltransferase activity"/>
    <property type="evidence" value="ECO:0007669"/>
    <property type="project" value="UniProtKB-KW"/>
</dbReference>
<evidence type="ECO:0000256" key="1">
    <source>
        <dbReference type="ARBA" id="ARBA00007274"/>
    </source>
</evidence>
<dbReference type="KEGG" id="pgin:FRZ67_17870"/>
<accession>A0A5B8VFG3</accession>
<keyword evidence="3" id="KW-0677">Repeat</keyword>
<comment type="similarity">
    <text evidence="1">Belongs to the transferase hexapeptide repeat family.</text>
</comment>
<proteinExistence type="inferred from homology"/>
<dbReference type="Proteomes" id="UP000321533">
    <property type="component" value="Chromosome"/>
</dbReference>
<sequence>MIHPLSDVQTKNIGDNTSIWQYCVVLKDAVIGSNCNINAHCFIENDVVVGNNVTLKCGVYLWNGTRIADDVFIGPNVTFVNNKRPRSKQHVQTPDTIIHRGASLGAAAVIGGGIEIGAYAMIGMGAVVTKNIPAHALVYGNPARIMGWVDEQGNALIKQEDDAWYSANGNKYRLTENGMEKL</sequence>
<dbReference type="OrthoDB" id="9801697at2"/>
<evidence type="ECO:0000313" key="5">
    <source>
        <dbReference type="EMBL" id="QEC69088.1"/>
    </source>
</evidence>
<dbReference type="EMBL" id="CP042435">
    <property type="protein sequence ID" value="QEC69088.1"/>
    <property type="molecule type" value="Genomic_DNA"/>
</dbReference>